<accession>A0ABV7HIY6</accession>
<dbReference type="Gene3D" id="3.30.460.10">
    <property type="entry name" value="Beta Polymerase, domain 2"/>
    <property type="match status" value="1"/>
</dbReference>
<dbReference type="Pfam" id="PF13328">
    <property type="entry name" value="HD_4"/>
    <property type="match status" value="1"/>
</dbReference>
<comment type="caution">
    <text evidence="8">The sequence shown here is derived from an EMBL/GenBank/DDBJ whole genome shotgun (WGS) entry which is preliminary data.</text>
</comment>
<evidence type="ECO:0000256" key="5">
    <source>
        <dbReference type="RuleBase" id="RU003847"/>
    </source>
</evidence>
<dbReference type="Gene3D" id="3.30.70.260">
    <property type="match status" value="1"/>
</dbReference>
<feature type="domain" description="TGS" evidence="7">
    <location>
        <begin position="392"/>
        <end position="453"/>
    </location>
</feature>
<organism evidence="8 9">
    <name type="scientific">Litoribrevibacter euphylliae</name>
    <dbReference type="NCBI Taxonomy" id="1834034"/>
    <lineage>
        <taxon>Bacteria</taxon>
        <taxon>Pseudomonadati</taxon>
        <taxon>Pseudomonadota</taxon>
        <taxon>Gammaproteobacteria</taxon>
        <taxon>Oceanospirillales</taxon>
        <taxon>Oceanospirillaceae</taxon>
        <taxon>Litoribrevibacter</taxon>
    </lineage>
</organism>
<dbReference type="RefSeq" id="WP_386722531.1">
    <property type="nucleotide sequence ID" value="NZ_JBHRSZ010000007.1"/>
</dbReference>
<dbReference type="Pfam" id="PF19296">
    <property type="entry name" value="RelA_AH_RIS"/>
    <property type="match status" value="1"/>
</dbReference>
<evidence type="ECO:0000256" key="4">
    <source>
        <dbReference type="ARBA" id="ARBA00047968"/>
    </source>
</evidence>
<dbReference type="Pfam" id="PF04607">
    <property type="entry name" value="RelA_SpoT"/>
    <property type="match status" value="1"/>
</dbReference>
<comment type="pathway">
    <text evidence="2">Purine metabolism; ppGpp biosynthesis; ppGpp from GDP: step 1/1.</text>
</comment>
<dbReference type="NCBIfam" id="TIGR00691">
    <property type="entry name" value="spoT_relA"/>
    <property type="match status" value="1"/>
</dbReference>
<dbReference type="PROSITE" id="PS51831">
    <property type="entry name" value="HD"/>
    <property type="match status" value="1"/>
</dbReference>
<comment type="similarity">
    <text evidence="5">Belongs to the relA/spoT family.</text>
</comment>
<keyword evidence="1 8" id="KW-0378">Hydrolase</keyword>
<dbReference type="EC" id="3.1.7.2" evidence="3"/>
<reference evidence="9" key="1">
    <citation type="journal article" date="2019" name="Int. J. Syst. Evol. Microbiol.">
        <title>The Global Catalogue of Microorganisms (GCM) 10K type strain sequencing project: providing services to taxonomists for standard genome sequencing and annotation.</title>
        <authorList>
            <consortium name="The Broad Institute Genomics Platform"/>
            <consortium name="The Broad Institute Genome Sequencing Center for Infectious Disease"/>
            <person name="Wu L."/>
            <person name="Ma J."/>
        </authorList>
    </citation>
    <scope>NUCLEOTIDE SEQUENCE [LARGE SCALE GENOMIC DNA]</scope>
    <source>
        <strain evidence="9">KCTC 52438</strain>
    </source>
</reference>
<dbReference type="SUPFAM" id="SSF55021">
    <property type="entry name" value="ACT-like"/>
    <property type="match status" value="1"/>
</dbReference>
<dbReference type="Pfam" id="PF02824">
    <property type="entry name" value="TGS"/>
    <property type="match status" value="1"/>
</dbReference>
<keyword evidence="9" id="KW-1185">Reference proteome</keyword>
<dbReference type="Proteomes" id="UP001595476">
    <property type="component" value="Unassembled WGS sequence"/>
</dbReference>
<protein>
    <recommendedName>
        <fullName evidence="3">guanosine-3',5'-bis(diphosphate) 3'-diphosphatase</fullName>
        <ecNumber evidence="3">3.1.7.2</ecNumber>
    </recommendedName>
</protein>
<proteinExistence type="inferred from homology"/>
<sequence length="717" mass="81497">MLTIDDFATQLTSYLPPDKINLVRRAYYYAEQAHEGQKRRSGEPYVIHPLEVAQILSEIRMDHQSLMAAMLHDVIEDTEVPKAALLEQFGEEVTEIVDGVSKLTQIHFESKEQAQAENFQKMALAMSRDIRVILVKLADRMHNMRTLGALRPDKRRRIARETLDIYSPIAHRLGINDFRVELEDLCFQAMYPMRARMIQKAVNKISGHRKEIVADIKHDIEHRLESEGLIGRVEGRQKHLYSIYQKMDRHEKSFHEIMDVFAFRIVTDTVDSCYRVLGVIHNLFKPVPDRFKDYIAIPKANGYQSLHTTLFGVYRIPIEVQVRTEEMDAVANMGIASHWLYKNEDEPDETNGLLHNHHARARQWVKGLLEIQKNAGNPLEFIENVKLDLFPDEVYVFTPKGDILEMPTGVTAVDFAYNVHTDIGNSCVACRIDRHLAPLSQPLQSGQTVEIITSPGAQPNPAWLDFVVTAKARSAIRHFLKNQKRSESMELGRRLLNKSLNHFELNLDDISSKVTDSWLEQAGLKTLEDLLEEIGLGNRMAYLVARQLMELAETELNQPQEGAENTPAPLMITGTEGMVIKYAKCCRPIPGDPIVGHMSSGRGLVIHNEACKNLNEFRGNNEKLVSLTWEKNLEQEFSVELKVGVENVRGVVAGIATSVTEADANIESITLEDHDARIRVVDLVINVQGREHLARVMKRLKVNKAVVSISRERTDPR</sequence>
<keyword evidence="8" id="KW-0808">Transferase</keyword>
<evidence type="ECO:0000259" key="7">
    <source>
        <dbReference type="PROSITE" id="PS51880"/>
    </source>
</evidence>
<dbReference type="SMART" id="SM00471">
    <property type="entry name" value="HDc"/>
    <property type="match status" value="1"/>
</dbReference>
<dbReference type="InterPro" id="IPR006674">
    <property type="entry name" value="HD_domain"/>
</dbReference>
<evidence type="ECO:0000256" key="1">
    <source>
        <dbReference type="ARBA" id="ARBA00022801"/>
    </source>
</evidence>
<dbReference type="PROSITE" id="PS51880">
    <property type="entry name" value="TGS"/>
    <property type="match status" value="1"/>
</dbReference>
<dbReference type="InterPro" id="IPR033655">
    <property type="entry name" value="TGS_RelA/SpoT"/>
</dbReference>
<dbReference type="SMART" id="SM00954">
    <property type="entry name" value="RelA_SpoT"/>
    <property type="match status" value="1"/>
</dbReference>
<dbReference type="CDD" id="cd00077">
    <property type="entry name" value="HDc"/>
    <property type="match status" value="1"/>
</dbReference>
<gene>
    <name evidence="8" type="primary">spoT</name>
    <name evidence="8" type="ORF">ACFOEK_16320</name>
</gene>
<dbReference type="SUPFAM" id="SSF81301">
    <property type="entry name" value="Nucleotidyltransferase"/>
    <property type="match status" value="1"/>
</dbReference>
<dbReference type="SUPFAM" id="SSF109604">
    <property type="entry name" value="HD-domain/PDEase-like"/>
    <property type="match status" value="1"/>
</dbReference>
<dbReference type="CDD" id="cd04876">
    <property type="entry name" value="ACT_RelA-SpoT"/>
    <property type="match status" value="1"/>
</dbReference>
<dbReference type="InterPro" id="IPR007685">
    <property type="entry name" value="RelA_SpoT"/>
</dbReference>
<dbReference type="NCBIfam" id="NF008303">
    <property type="entry name" value="PRK11092.1"/>
    <property type="match status" value="1"/>
</dbReference>
<dbReference type="InterPro" id="IPR045600">
    <property type="entry name" value="RelA/SpoT_AH_RIS"/>
</dbReference>
<dbReference type="InterPro" id="IPR045865">
    <property type="entry name" value="ACT-like_dom_sf"/>
</dbReference>
<dbReference type="InterPro" id="IPR043519">
    <property type="entry name" value="NT_sf"/>
</dbReference>
<dbReference type="InterPro" id="IPR003607">
    <property type="entry name" value="HD/PDEase_dom"/>
</dbReference>
<feature type="domain" description="HD" evidence="6">
    <location>
        <begin position="45"/>
        <end position="144"/>
    </location>
</feature>
<dbReference type="InterPro" id="IPR012675">
    <property type="entry name" value="Beta-grasp_dom_sf"/>
</dbReference>
<name>A0ABV7HIY6_9GAMM</name>
<dbReference type="PANTHER" id="PTHR21262">
    <property type="entry name" value="GUANOSINE-3',5'-BIS DIPHOSPHATE 3'-PYROPHOSPHOHYDROLASE"/>
    <property type="match status" value="1"/>
</dbReference>
<evidence type="ECO:0000256" key="3">
    <source>
        <dbReference type="ARBA" id="ARBA00024387"/>
    </source>
</evidence>
<dbReference type="CDD" id="cd05399">
    <property type="entry name" value="NT_Rel-Spo_like"/>
    <property type="match status" value="1"/>
</dbReference>
<dbReference type="CDD" id="cd01668">
    <property type="entry name" value="TGS_RSH"/>
    <property type="match status" value="1"/>
</dbReference>
<dbReference type="Gene3D" id="3.10.20.30">
    <property type="match status" value="1"/>
</dbReference>
<evidence type="ECO:0000256" key="2">
    <source>
        <dbReference type="ARBA" id="ARBA00024329"/>
    </source>
</evidence>
<dbReference type="InterPro" id="IPR002912">
    <property type="entry name" value="ACT_dom"/>
</dbReference>
<evidence type="ECO:0000259" key="6">
    <source>
        <dbReference type="PROSITE" id="PS51831"/>
    </source>
</evidence>
<evidence type="ECO:0000313" key="8">
    <source>
        <dbReference type="EMBL" id="MFC3152603.1"/>
    </source>
</evidence>
<comment type="function">
    <text evidence="5">In eubacteria ppGpp (guanosine 3'-diphosphate 5'-diphosphate) is a mediator of the stringent response that coordinates a variety of cellular activities in response to changes in nutritional abundance.</text>
</comment>
<dbReference type="EMBL" id="JBHRSZ010000007">
    <property type="protein sequence ID" value="MFC3152603.1"/>
    <property type="molecule type" value="Genomic_DNA"/>
</dbReference>
<dbReference type="InterPro" id="IPR004811">
    <property type="entry name" value="RelA/Spo_fam"/>
</dbReference>
<dbReference type="InterPro" id="IPR004095">
    <property type="entry name" value="TGS"/>
</dbReference>
<dbReference type="SUPFAM" id="SSF81271">
    <property type="entry name" value="TGS-like"/>
    <property type="match status" value="1"/>
</dbReference>
<dbReference type="Pfam" id="PF13291">
    <property type="entry name" value="ACT_4"/>
    <property type="match status" value="1"/>
</dbReference>
<dbReference type="GO" id="GO:0008893">
    <property type="term" value="F:guanosine-3',5'-bis(diphosphate) 3'-diphosphatase activity"/>
    <property type="evidence" value="ECO:0007669"/>
    <property type="project" value="UniProtKB-EC"/>
</dbReference>
<dbReference type="GO" id="GO:0008728">
    <property type="term" value="F:GTP diphosphokinase activity"/>
    <property type="evidence" value="ECO:0007669"/>
    <property type="project" value="UniProtKB-EC"/>
</dbReference>
<dbReference type="PANTHER" id="PTHR21262:SF36">
    <property type="entry name" value="BIFUNCTIONAL (P)PPGPP SYNTHASE_HYDROLASE SPOT"/>
    <property type="match status" value="1"/>
</dbReference>
<dbReference type="Gene3D" id="1.10.3210.10">
    <property type="entry name" value="Hypothetical protein af1432"/>
    <property type="match status" value="1"/>
</dbReference>
<comment type="catalytic activity">
    <reaction evidence="4">
        <text>guanosine 3',5'-bis(diphosphate) + H2O = GDP + diphosphate + H(+)</text>
        <dbReference type="Rhea" id="RHEA:14253"/>
        <dbReference type="ChEBI" id="CHEBI:15377"/>
        <dbReference type="ChEBI" id="CHEBI:15378"/>
        <dbReference type="ChEBI" id="CHEBI:33019"/>
        <dbReference type="ChEBI" id="CHEBI:58189"/>
        <dbReference type="ChEBI" id="CHEBI:77828"/>
        <dbReference type="EC" id="3.1.7.2"/>
    </reaction>
</comment>
<dbReference type="InterPro" id="IPR012676">
    <property type="entry name" value="TGS-like"/>
</dbReference>
<evidence type="ECO:0000313" key="9">
    <source>
        <dbReference type="Proteomes" id="UP001595476"/>
    </source>
</evidence>